<reference evidence="1 2" key="1">
    <citation type="journal article" date="2023" name="Front. Microbiol.">
        <title>Phylogeography and host specificity of Pasteurellaceae pathogenic to sea-farmed fish in the north-east Atlantic.</title>
        <authorList>
            <person name="Gulla S."/>
            <person name="Colquhoun D.J."/>
            <person name="Olsen A.B."/>
            <person name="Spilsberg B."/>
            <person name="Lagesen K."/>
            <person name="Aakesson C.P."/>
            <person name="Strom S."/>
            <person name="Manji F."/>
            <person name="Birkbeck T.H."/>
            <person name="Nilsen H.K."/>
        </authorList>
    </citation>
    <scope>NUCLEOTIDE SEQUENCE [LARGE SCALE GENOMIC DNA]</scope>
    <source>
        <strain evidence="1 2">NVIB3131</strain>
    </source>
</reference>
<dbReference type="InterPro" id="IPR036709">
    <property type="entry name" value="Autotransporte_beta_dom_sf"/>
</dbReference>
<dbReference type="Proteomes" id="UP001226020">
    <property type="component" value="Unassembled WGS sequence"/>
</dbReference>
<dbReference type="EMBL" id="JASAXT010000001">
    <property type="protein sequence ID" value="MDP8147484.1"/>
    <property type="molecule type" value="Genomic_DNA"/>
</dbReference>
<dbReference type="SUPFAM" id="SSF103515">
    <property type="entry name" value="Autotransporter"/>
    <property type="match status" value="1"/>
</dbReference>
<dbReference type="AlphaFoldDB" id="A0AAW8CBY7"/>
<evidence type="ECO:0000313" key="1">
    <source>
        <dbReference type="EMBL" id="MDP8147484.1"/>
    </source>
</evidence>
<accession>A0AAW8CBY7</accession>
<proteinExistence type="predicted"/>
<feature type="non-terminal residue" evidence="1">
    <location>
        <position position="1"/>
    </location>
</feature>
<gene>
    <name evidence="1" type="ORF">QJU57_00110</name>
</gene>
<dbReference type="Gene3D" id="2.40.128.130">
    <property type="entry name" value="Autotransporter beta-domain"/>
    <property type="match status" value="1"/>
</dbReference>
<name>A0AAW8CBY7_9PAST</name>
<comment type="caution">
    <text evidence="1">The sequence shown here is derived from an EMBL/GenBank/DDBJ whole genome shotgun (WGS) entry which is preliminary data.</text>
</comment>
<keyword evidence="2" id="KW-1185">Reference proteome</keyword>
<protein>
    <submittedName>
        <fullName evidence="1">Autotransporter outer membrane beta-barrel domain-containing protein</fullName>
    </submittedName>
</protein>
<organism evidence="1 2">
    <name type="scientific">Phocoenobacter atlanticus subsp. atlanticus</name>
    <dbReference type="NCBI Taxonomy" id="3061285"/>
    <lineage>
        <taxon>Bacteria</taxon>
        <taxon>Pseudomonadati</taxon>
        <taxon>Pseudomonadota</taxon>
        <taxon>Gammaproteobacteria</taxon>
        <taxon>Pasteurellales</taxon>
        <taxon>Pasteurellaceae</taxon>
        <taxon>Phocoenobacter</taxon>
        <taxon>Phocoenobacter atlanticus</taxon>
    </lineage>
</organism>
<sequence>AYKVKTTKWVDFDGKEIQTTVTGKDFAEAGKFDGYHISKTKVSDDGLTKTYILGKVINAGLIDPNLAYKVKTTKWVDFDGKEIQTTVTGKDFAEAGKFDGYHISKTKVSDDGLTKTYILGKVINAGLIDPNLAYKVKTTKWVDFDGKEIQTTVTGKDFAEAGKFDGYHISKTKVSDDGLTKTYILGKVINAGLIDPNLAYKVKTTKWIDFEGKEVQTTVTGKDFAEAGKFDGYHISKTKVSDDGLTKTYILGKVINAGLIEPNLAYKVKTTKWVDFDGKEIQTTVTGKDFAEAGKFDGYHISKTEVSDDGLTKTYILGKVINAGLIDPNLAYKVKTTKWLDNEGNEIQTAVKGKDFEEQGVFIGYDFNEVSVSDDGLTKTYIFGKLIDTTPLNPDLSYKVKTTKWLDSEGKEIQTAVTGKDFEEQGVFIGYDFNEVKVSDDGLTKTYIFGKLIDTTPLNPDLAYKVKTTKWLDDEGNEIQATVVGKDFEEQGIFVGYDFNEVKVSADGLTKTYIFKKQNVINNVAGRVAKQTESYLNTGIVGIEFVNHGFDLTNSLMDNGLNLNNNLHGFKAFGTIDSSKWTVNYTDLDSFNMVTGVGAIKNNNIFGAFIEAGSGQYHSKTMTKDNIVFSNGNSRYYGIGMLFQTKLNAIYLTSSAKLGKSITSYKSSNIKGAKNNKVNFTSKRNYAGMTLKGAYTAFPNYSINVTPYIEGSYLYFGKDNVMIENQNFTFNKIESLETGVGIKLKGYINNHINIYTDAKWIREYRGIAQGKVLGLDMPSVNVRGDTQSLKVGLDVNFNNNFYMDINMNKSFGIHRGMNTGLLFMYNY</sequence>
<dbReference type="RefSeq" id="WP_306355522.1">
    <property type="nucleotide sequence ID" value="NZ_JASAWV010000001.1"/>
</dbReference>
<evidence type="ECO:0000313" key="2">
    <source>
        <dbReference type="Proteomes" id="UP001226020"/>
    </source>
</evidence>